<dbReference type="RefSeq" id="WP_073151156.1">
    <property type="nucleotide sequence ID" value="NZ_FQYY01000006.1"/>
</dbReference>
<dbReference type="Pfam" id="PF12833">
    <property type="entry name" value="HTH_18"/>
    <property type="match status" value="1"/>
</dbReference>
<feature type="domain" description="HTH araC/xylS-type" evidence="4">
    <location>
        <begin position="190"/>
        <end position="288"/>
    </location>
</feature>
<dbReference type="InterPro" id="IPR018062">
    <property type="entry name" value="HTH_AraC-typ_CS"/>
</dbReference>
<dbReference type="GO" id="GO:0043565">
    <property type="term" value="F:sequence-specific DNA binding"/>
    <property type="evidence" value="ECO:0007669"/>
    <property type="project" value="InterPro"/>
</dbReference>
<reference evidence="5 6" key="1">
    <citation type="submission" date="2016-11" db="EMBL/GenBank/DDBJ databases">
        <authorList>
            <person name="Jaros S."/>
            <person name="Januszkiewicz K."/>
            <person name="Wedrychowicz H."/>
        </authorList>
    </citation>
    <scope>NUCLEOTIDE SEQUENCE [LARGE SCALE GENOMIC DNA]</scope>
    <source>
        <strain evidence="5 6">DSM 21425</strain>
    </source>
</reference>
<dbReference type="InterPro" id="IPR013096">
    <property type="entry name" value="Cupin_2"/>
</dbReference>
<evidence type="ECO:0000256" key="3">
    <source>
        <dbReference type="ARBA" id="ARBA00023163"/>
    </source>
</evidence>
<dbReference type="InterPro" id="IPR009057">
    <property type="entry name" value="Homeodomain-like_sf"/>
</dbReference>
<dbReference type="InterPro" id="IPR018060">
    <property type="entry name" value="HTH_AraC"/>
</dbReference>
<keyword evidence="6" id="KW-1185">Reference proteome</keyword>
<dbReference type="PRINTS" id="PR00032">
    <property type="entry name" value="HTHARAC"/>
</dbReference>
<dbReference type="Pfam" id="PF07883">
    <property type="entry name" value="Cupin_2"/>
    <property type="match status" value="1"/>
</dbReference>
<dbReference type="OrthoDB" id="1410704at2"/>
<dbReference type="EMBL" id="FQYY01000006">
    <property type="protein sequence ID" value="SHI95016.1"/>
    <property type="molecule type" value="Genomic_DNA"/>
</dbReference>
<dbReference type="Gene3D" id="2.60.120.10">
    <property type="entry name" value="Jelly Rolls"/>
    <property type="match status" value="1"/>
</dbReference>
<sequence>MPAKKNFKPILEKVEPLFGSSFSYKYFGEDNPNKSEKFWHYHPELELVYVNKGSGKRQIGSHVSHYRNGDLLLIGANLPHCGFTDQMKEGQHETIIQFLPDFLGQYFFDIPEMAPIRNLFSRAAKGIVFHGQYKRTIGAKIQALRYDDSYHKLLGLLEVLKLLEEAKNYTLLNAEGFMLEAKLEDNNRINTVFNFVKEEFKRPIPLEEVANLINMTVPAFCRYFKKITGKTFVQFVNEYRLTHAAKLLHEKQISITDVCFESGFNNFSYFNKKFKSLTGKSPSTYRNELNFNIS</sequence>
<evidence type="ECO:0000313" key="6">
    <source>
        <dbReference type="Proteomes" id="UP000184225"/>
    </source>
</evidence>
<evidence type="ECO:0000256" key="1">
    <source>
        <dbReference type="ARBA" id="ARBA00023015"/>
    </source>
</evidence>
<proteinExistence type="predicted"/>
<keyword evidence="1" id="KW-0805">Transcription regulation</keyword>
<evidence type="ECO:0000313" key="5">
    <source>
        <dbReference type="EMBL" id="SHI95016.1"/>
    </source>
</evidence>
<dbReference type="InterPro" id="IPR020449">
    <property type="entry name" value="Tscrpt_reg_AraC-type_HTH"/>
</dbReference>
<dbReference type="Proteomes" id="UP000184225">
    <property type="component" value="Unassembled WGS sequence"/>
</dbReference>
<organism evidence="5 6">
    <name type="scientific">Mesonia phycicola</name>
    <dbReference type="NCBI Taxonomy" id="579105"/>
    <lineage>
        <taxon>Bacteria</taxon>
        <taxon>Pseudomonadati</taxon>
        <taxon>Bacteroidota</taxon>
        <taxon>Flavobacteriia</taxon>
        <taxon>Flavobacteriales</taxon>
        <taxon>Flavobacteriaceae</taxon>
        <taxon>Mesonia</taxon>
    </lineage>
</organism>
<dbReference type="InterPro" id="IPR014710">
    <property type="entry name" value="RmlC-like_jellyroll"/>
</dbReference>
<dbReference type="AlphaFoldDB" id="A0A1M6FBJ2"/>
<dbReference type="SUPFAM" id="SSF46689">
    <property type="entry name" value="Homeodomain-like"/>
    <property type="match status" value="2"/>
</dbReference>
<dbReference type="STRING" id="579105.SAMN04488096_10645"/>
<dbReference type="PANTHER" id="PTHR43280:SF2">
    <property type="entry name" value="HTH-TYPE TRANSCRIPTIONAL REGULATOR EXSA"/>
    <property type="match status" value="1"/>
</dbReference>
<dbReference type="PANTHER" id="PTHR43280">
    <property type="entry name" value="ARAC-FAMILY TRANSCRIPTIONAL REGULATOR"/>
    <property type="match status" value="1"/>
</dbReference>
<dbReference type="InterPro" id="IPR011051">
    <property type="entry name" value="RmlC_Cupin_sf"/>
</dbReference>
<dbReference type="Gene3D" id="1.10.10.60">
    <property type="entry name" value="Homeodomain-like"/>
    <property type="match status" value="2"/>
</dbReference>
<evidence type="ECO:0000256" key="2">
    <source>
        <dbReference type="ARBA" id="ARBA00023125"/>
    </source>
</evidence>
<keyword evidence="2" id="KW-0238">DNA-binding</keyword>
<keyword evidence="3" id="KW-0804">Transcription</keyword>
<dbReference type="SUPFAM" id="SSF51182">
    <property type="entry name" value="RmlC-like cupins"/>
    <property type="match status" value="1"/>
</dbReference>
<dbReference type="PROSITE" id="PS01124">
    <property type="entry name" value="HTH_ARAC_FAMILY_2"/>
    <property type="match status" value="1"/>
</dbReference>
<protein>
    <submittedName>
        <fullName evidence="5">Transcriptional regulator, AraC family</fullName>
    </submittedName>
</protein>
<dbReference type="GO" id="GO:0003700">
    <property type="term" value="F:DNA-binding transcription factor activity"/>
    <property type="evidence" value="ECO:0007669"/>
    <property type="project" value="InterPro"/>
</dbReference>
<name>A0A1M6FBJ2_9FLAO</name>
<evidence type="ECO:0000259" key="4">
    <source>
        <dbReference type="PROSITE" id="PS01124"/>
    </source>
</evidence>
<dbReference type="SMART" id="SM00342">
    <property type="entry name" value="HTH_ARAC"/>
    <property type="match status" value="1"/>
</dbReference>
<dbReference type="PROSITE" id="PS00041">
    <property type="entry name" value="HTH_ARAC_FAMILY_1"/>
    <property type="match status" value="1"/>
</dbReference>
<gene>
    <name evidence="5" type="ORF">SAMN04488096_10645</name>
</gene>
<accession>A0A1M6FBJ2</accession>